<feature type="transmembrane region" description="Helical" evidence="9">
    <location>
        <begin position="56"/>
        <end position="75"/>
    </location>
</feature>
<keyword evidence="9" id="KW-0812">Transmembrane</keyword>
<dbReference type="PROSITE" id="PS51782">
    <property type="entry name" value="LYSM"/>
    <property type="match status" value="3"/>
</dbReference>
<dbReference type="Pfam" id="PF01476">
    <property type="entry name" value="LysM"/>
    <property type="match status" value="3"/>
</dbReference>
<dbReference type="SUPFAM" id="SSF54106">
    <property type="entry name" value="LysM domain"/>
    <property type="match status" value="3"/>
</dbReference>
<dbReference type="PANTHER" id="PTHR33734">
    <property type="entry name" value="LYSM DOMAIN-CONTAINING GPI-ANCHORED PROTEIN 2"/>
    <property type="match status" value="1"/>
</dbReference>
<dbReference type="SMART" id="SM00257">
    <property type="entry name" value="LysM"/>
    <property type="match status" value="3"/>
</dbReference>
<gene>
    <name evidence="12" type="ORF">GHK86_03755</name>
</gene>
<organism evidence="12 13">
    <name type="scientific">Acidiferrimicrobium australe</name>
    <dbReference type="NCBI Taxonomy" id="2664430"/>
    <lineage>
        <taxon>Bacteria</taxon>
        <taxon>Bacillati</taxon>
        <taxon>Actinomycetota</taxon>
        <taxon>Acidimicrobiia</taxon>
        <taxon>Acidimicrobiales</taxon>
        <taxon>Acidimicrobiaceae</taxon>
        <taxon>Acidiferrimicrobium</taxon>
    </lineage>
</organism>
<keyword evidence="9" id="KW-0472">Membrane</keyword>
<keyword evidence="9" id="KW-1133">Transmembrane helix</keyword>
<feature type="domain" description="LysM" evidence="10">
    <location>
        <begin position="215"/>
        <end position="259"/>
    </location>
</feature>
<dbReference type="InterPro" id="IPR018392">
    <property type="entry name" value="LysM"/>
</dbReference>
<comment type="similarity">
    <text evidence="1">Belongs to the peptidase C40 family.</text>
</comment>
<feature type="region of interest" description="Disordered" evidence="8">
    <location>
        <begin position="409"/>
        <end position="431"/>
    </location>
</feature>
<dbReference type="InterPro" id="IPR036779">
    <property type="entry name" value="LysM_dom_sf"/>
</dbReference>
<dbReference type="InterPro" id="IPR000064">
    <property type="entry name" value="NLP_P60_dom"/>
</dbReference>
<evidence type="ECO:0000256" key="8">
    <source>
        <dbReference type="SAM" id="MobiDB-lite"/>
    </source>
</evidence>
<evidence type="ECO:0000256" key="2">
    <source>
        <dbReference type="ARBA" id="ARBA00022670"/>
    </source>
</evidence>
<dbReference type="InterPro" id="IPR038765">
    <property type="entry name" value="Papain-like_cys_pep_sf"/>
</dbReference>
<feature type="compositionally biased region" description="Pro residues" evidence="8">
    <location>
        <begin position="413"/>
        <end position="424"/>
    </location>
</feature>
<evidence type="ECO:0000259" key="11">
    <source>
        <dbReference type="PROSITE" id="PS51935"/>
    </source>
</evidence>
<evidence type="ECO:0000256" key="7">
    <source>
        <dbReference type="ARBA" id="ARBA00023316"/>
    </source>
</evidence>
<dbReference type="PANTHER" id="PTHR33734:SF22">
    <property type="entry name" value="MEMBRANE-BOUND LYTIC MUREIN TRANSGLYCOSYLASE D"/>
    <property type="match status" value="1"/>
</dbReference>
<evidence type="ECO:0000313" key="12">
    <source>
        <dbReference type="EMBL" id="MST31842.1"/>
    </source>
</evidence>
<name>A0ABW9QRA1_9ACTN</name>
<dbReference type="CDD" id="cd00118">
    <property type="entry name" value="LysM"/>
    <property type="match status" value="3"/>
</dbReference>
<evidence type="ECO:0000256" key="3">
    <source>
        <dbReference type="ARBA" id="ARBA00022729"/>
    </source>
</evidence>
<evidence type="ECO:0000256" key="5">
    <source>
        <dbReference type="ARBA" id="ARBA00022801"/>
    </source>
</evidence>
<keyword evidence="4" id="KW-0677">Repeat</keyword>
<evidence type="ECO:0000256" key="9">
    <source>
        <dbReference type="SAM" id="Phobius"/>
    </source>
</evidence>
<keyword evidence="5" id="KW-0378">Hydrolase</keyword>
<evidence type="ECO:0000256" key="6">
    <source>
        <dbReference type="ARBA" id="ARBA00022807"/>
    </source>
</evidence>
<dbReference type="Pfam" id="PF00877">
    <property type="entry name" value="NLPC_P60"/>
    <property type="match status" value="1"/>
</dbReference>
<keyword evidence="2" id="KW-0645">Protease</keyword>
<evidence type="ECO:0000256" key="1">
    <source>
        <dbReference type="ARBA" id="ARBA00007074"/>
    </source>
</evidence>
<feature type="domain" description="LysM" evidence="10">
    <location>
        <begin position="349"/>
        <end position="393"/>
    </location>
</feature>
<evidence type="ECO:0000256" key="4">
    <source>
        <dbReference type="ARBA" id="ARBA00022737"/>
    </source>
</evidence>
<dbReference type="PROSITE" id="PS51935">
    <property type="entry name" value="NLPC_P60"/>
    <property type="match status" value="1"/>
</dbReference>
<feature type="domain" description="NlpC/P60" evidence="11">
    <location>
        <begin position="432"/>
        <end position="552"/>
    </location>
</feature>
<sequence length="552" mass="55951">MMTRVPVSVVEEPARRARPPVQVRLRRRRRTAAALVAAFGLLVAVAAVTGAVVPAALAAVVGVLGVAYATVVLRLRRLATEREMALAFVDESSFDWARFEAELQAERLTADGDDQDVPASVDLGDGDLVRFMGAYLLGWVLTPLAVLLRLAGGRLDLRAHPVLAKLVEIQEAGRSQSLRLLAAGVVATAGVGAVGSLAAPAVASASPVTSTSATVHYTVQAGDTLGKVAARFGTTVGALASANGIGDVNFILVGQVLTIPGAGTASGAPAASGSYTVREGDTLARIAARLGTTVGALASANHLADPNLILVGEVLHVPGGGGSVAPANAPVESDTPSTVTTAAVSSSPSTYRVQAGDTLATIATRFGTTVANLAGLNRISNPNLIYVGELLRVSGTAPVRHTVAATVAVETPTAPPTSASPPAPSTSSSGESAAAATAVRVALQQVGVPYVWGGESRQGFDCSGLVTYAYAAAGVSLTHYSVSQYQETTRISESQLLPGDLVFYDTGSGAQPGHVAMYIGNGMVVAANDPGTAVQTQSITYDGTPMGFGRVG</sequence>
<dbReference type="EMBL" id="WJHE01000154">
    <property type="protein sequence ID" value="MST31842.1"/>
    <property type="molecule type" value="Genomic_DNA"/>
</dbReference>
<protein>
    <submittedName>
        <fullName evidence="12">LysM peptidoglycan-binding domain-containing protein</fullName>
    </submittedName>
</protein>
<reference evidence="12 13" key="1">
    <citation type="submission" date="2019-11" db="EMBL/GenBank/DDBJ databases">
        <title>Acidiferrimicrobium australis gen. nov., sp. nov., an acidophilic and obligately heterotrophic, member of the Actinobacteria that catalyses dissimilatory oxido- reduction of iron isolated from metal-rich acidic water in Chile.</title>
        <authorList>
            <person name="Gonzalez D."/>
            <person name="Huber K."/>
            <person name="Hedrich S."/>
            <person name="Rojas-Villalobos C."/>
            <person name="Quatrini R."/>
            <person name="Dinamarca M.A."/>
            <person name="Schwarz A."/>
            <person name="Canales C."/>
            <person name="Nancucheo I."/>
        </authorList>
    </citation>
    <scope>NUCLEOTIDE SEQUENCE [LARGE SCALE GENOMIC DNA]</scope>
    <source>
        <strain evidence="12 13">USS-CCA1</strain>
    </source>
</reference>
<feature type="domain" description="LysM" evidence="10">
    <location>
        <begin position="273"/>
        <end position="317"/>
    </location>
</feature>
<evidence type="ECO:0000313" key="13">
    <source>
        <dbReference type="Proteomes" id="UP000437736"/>
    </source>
</evidence>
<dbReference type="SUPFAM" id="SSF54001">
    <property type="entry name" value="Cysteine proteinases"/>
    <property type="match status" value="1"/>
</dbReference>
<keyword evidence="3" id="KW-0732">Signal</keyword>
<comment type="caution">
    <text evidence="12">The sequence shown here is derived from an EMBL/GenBank/DDBJ whole genome shotgun (WGS) entry which is preliminary data.</text>
</comment>
<evidence type="ECO:0000259" key="10">
    <source>
        <dbReference type="PROSITE" id="PS51782"/>
    </source>
</evidence>
<dbReference type="Proteomes" id="UP000437736">
    <property type="component" value="Unassembled WGS sequence"/>
</dbReference>
<keyword evidence="7" id="KW-0961">Cell wall biogenesis/degradation</keyword>
<dbReference type="Gene3D" id="3.10.350.10">
    <property type="entry name" value="LysM domain"/>
    <property type="match status" value="3"/>
</dbReference>
<keyword evidence="6" id="KW-0788">Thiol protease</keyword>
<keyword evidence="13" id="KW-1185">Reference proteome</keyword>
<proteinExistence type="inferred from homology"/>
<dbReference type="Gene3D" id="3.90.1720.10">
    <property type="entry name" value="endopeptidase domain like (from Nostoc punctiforme)"/>
    <property type="match status" value="1"/>
</dbReference>
<accession>A0ABW9QRA1</accession>